<feature type="region of interest" description="Disordered" evidence="2">
    <location>
        <begin position="199"/>
        <end position="249"/>
    </location>
</feature>
<dbReference type="OMA" id="DASHDEY"/>
<reference evidence="3 4" key="1">
    <citation type="journal article" date="2004" name="Science">
        <title>The Ashbya gossypii genome as a tool for mapping the ancient Saccharomyces cerevisiae genome.</title>
        <authorList>
            <person name="Dietrich F.S."/>
            <person name="Voegeli S."/>
            <person name="Brachat S."/>
            <person name="Lerch A."/>
            <person name="Gates K."/>
            <person name="Steiner S."/>
            <person name="Mohr C."/>
            <person name="Pohlmann R."/>
            <person name="Luedi P."/>
            <person name="Choi S."/>
            <person name="Wing R.A."/>
            <person name="Flavier A."/>
            <person name="Gaffney T.D."/>
            <person name="Philippsen P."/>
        </authorList>
    </citation>
    <scope>NUCLEOTIDE SEQUENCE [LARGE SCALE GENOMIC DNA]</scope>
    <source>
        <strain evidence="4">ATCC 10895 / CBS 109.51 / FGSC 9923 / NRRL Y-1056</strain>
    </source>
</reference>
<evidence type="ECO:0000313" key="3">
    <source>
        <dbReference type="EMBL" id="AAS53681.2"/>
    </source>
</evidence>
<evidence type="ECO:0000256" key="1">
    <source>
        <dbReference type="SAM" id="Coils"/>
    </source>
</evidence>
<feature type="coiled-coil region" evidence="1">
    <location>
        <begin position="394"/>
        <end position="486"/>
    </location>
</feature>
<feature type="compositionally biased region" description="Basic and acidic residues" evidence="2">
    <location>
        <begin position="215"/>
        <end position="242"/>
    </location>
</feature>
<gene>
    <name evidence="3" type="ORF">AGOS_AFR310C</name>
</gene>
<proteinExistence type="predicted"/>
<feature type="coiled-coil region" evidence="1">
    <location>
        <begin position="513"/>
        <end position="540"/>
    </location>
</feature>
<dbReference type="EMBL" id="AE016819">
    <property type="protein sequence ID" value="AAS53681.2"/>
    <property type="molecule type" value="Genomic_DNA"/>
</dbReference>
<keyword evidence="4" id="KW-1185">Reference proteome</keyword>
<dbReference type="AlphaFoldDB" id="Q753K2"/>
<dbReference type="Proteomes" id="UP000000591">
    <property type="component" value="Chromosome VI"/>
</dbReference>
<feature type="compositionally biased region" description="Polar residues" evidence="2">
    <location>
        <begin position="574"/>
        <end position="598"/>
    </location>
</feature>
<accession>Q753K2</accession>
<protein>
    <submittedName>
        <fullName evidence="3">AFR310Cp</fullName>
    </submittedName>
</protein>
<dbReference type="STRING" id="284811.Q753K2"/>
<evidence type="ECO:0000313" key="4">
    <source>
        <dbReference type="Proteomes" id="UP000000591"/>
    </source>
</evidence>
<feature type="compositionally biased region" description="Basic and acidic residues" evidence="2">
    <location>
        <begin position="23"/>
        <end position="32"/>
    </location>
</feature>
<dbReference type="KEGG" id="ago:AGOS_AFR310C"/>
<feature type="coiled-coil region" evidence="1">
    <location>
        <begin position="324"/>
        <end position="358"/>
    </location>
</feature>
<dbReference type="eggNOG" id="ENOG502RJFX">
    <property type="taxonomic scope" value="Eukaryota"/>
</dbReference>
<reference evidence="4" key="2">
    <citation type="journal article" date="2013" name="G3 (Bethesda)">
        <title>Genomes of Ashbya fungi isolated from insects reveal four mating-type loci, numerous translocations, lack of transposons, and distinct gene duplications.</title>
        <authorList>
            <person name="Dietrich F.S."/>
            <person name="Voegeli S."/>
            <person name="Kuo S."/>
            <person name="Philippsen P."/>
        </authorList>
    </citation>
    <scope>GENOME REANNOTATION</scope>
    <source>
        <strain evidence="4">ATCC 10895 / CBS 109.51 / FGSC 9923 / NRRL Y-1056</strain>
    </source>
</reference>
<feature type="region of interest" description="Disordered" evidence="2">
    <location>
        <begin position="14"/>
        <end position="54"/>
    </location>
</feature>
<evidence type="ECO:0000256" key="2">
    <source>
        <dbReference type="SAM" id="MobiDB-lite"/>
    </source>
</evidence>
<keyword evidence="1" id="KW-0175">Coiled coil</keyword>
<organism evidence="3 4">
    <name type="scientific">Eremothecium gossypii (strain ATCC 10895 / CBS 109.51 / FGSC 9923 / NRRL Y-1056)</name>
    <name type="common">Yeast</name>
    <name type="synonym">Ashbya gossypii</name>
    <dbReference type="NCBI Taxonomy" id="284811"/>
    <lineage>
        <taxon>Eukaryota</taxon>
        <taxon>Fungi</taxon>
        <taxon>Dikarya</taxon>
        <taxon>Ascomycota</taxon>
        <taxon>Saccharomycotina</taxon>
        <taxon>Saccharomycetes</taxon>
        <taxon>Saccharomycetales</taxon>
        <taxon>Saccharomycetaceae</taxon>
        <taxon>Eremothecium</taxon>
    </lineage>
</organism>
<feature type="region of interest" description="Disordered" evidence="2">
    <location>
        <begin position="77"/>
        <end position="106"/>
    </location>
</feature>
<dbReference type="HOGENOM" id="CLU_438675_0_0_1"/>
<feature type="region of interest" description="Disordered" evidence="2">
    <location>
        <begin position="567"/>
        <end position="599"/>
    </location>
</feature>
<feature type="compositionally biased region" description="Low complexity" evidence="2">
    <location>
        <begin position="149"/>
        <end position="159"/>
    </location>
</feature>
<dbReference type="RefSeq" id="NP_985857.2">
    <property type="nucleotide sequence ID" value="NM_211212.2"/>
</dbReference>
<feature type="region of interest" description="Disordered" evidence="2">
    <location>
        <begin position="136"/>
        <end position="161"/>
    </location>
</feature>
<sequence>MSIALFKKKLKPADPFEELSGLPEEKKKDPTEFLRQSHHPPTGGAAVTGDASHDEYYSPFRDAIAVEEAQRLRNLKFPTTGTHVTEEARRRVPDIDEPKRFSTVDERQRQQLQELELKEGQLRLYKESQKIVDVRGKSDVTQRRAAQNTSKTSTTTGDKGALGDDDAVLVDYKSVLIVYPSGTYDGAYGPVTDRLGGDAKATTQKDVSDVSVQAADKDSEEGKPLLERSSTKRAAETTERRHSAGPLSNIMSHMPFKLQKGGKLGGLFKHHDKEQLLVPNGTPEEPEVVLLTNRGYMSKAVYDRLNDEEKAHLGRLVNSDEDAAQDYQLVSQHYEKEIADLDAEISKLRADITALQAETEGQIDGLEASLSKNIQDMKAENADKQHVLHEQAEAQRAEQLADKEEIVHQNQELQPEIDRLRKLKENTAVEITECQARIDQLQQQLDAQSRELRLVTDQQAEVSVVLATLQEQKAQLEREVADSNEFTKRNREALERLNQTDYTATVREIDAKNSEILTEIAKIRQEIEFQRKELVALKERPQRTAASSFQGVATAVPVARHGTNDVKPFATASADPNSSALKNLSSGPSTNKESSLYDNETADEVIVTEGDSKPSRLIVLPDN</sequence>
<name>Q753K2_EREGS</name>
<feature type="compositionally biased region" description="Basic and acidic residues" evidence="2">
    <location>
        <begin position="84"/>
        <end position="106"/>
    </location>
</feature>
<dbReference type="InParanoid" id="Q753K2"/>
<dbReference type="GeneID" id="4622121"/>
<dbReference type="OrthoDB" id="4068250at2759"/>